<name>B1JFM1_PSEPW</name>
<sequence>MALRLVVQFSIAKEYIMNEIENLYAYNEKVPGEPVYFEVQGSVQVAHPGIEPVLVEPQKRHRGGWEVLELKLVDNGCPALSVITEKRVSYRREGGTMWKALEIVQADGSQIVQIGERTAID</sequence>
<evidence type="ECO:0000313" key="1">
    <source>
        <dbReference type="EMBL" id="ACA75605.1"/>
    </source>
</evidence>
<dbReference type="STRING" id="390235.PputW619_5129"/>
<organism evidence="1">
    <name type="scientific">Pseudomonas putida (strain W619)</name>
    <dbReference type="NCBI Taxonomy" id="390235"/>
    <lineage>
        <taxon>Bacteria</taxon>
        <taxon>Pseudomonadati</taxon>
        <taxon>Pseudomonadota</taxon>
        <taxon>Gammaproteobacteria</taxon>
        <taxon>Pseudomonadales</taxon>
        <taxon>Pseudomonadaceae</taxon>
        <taxon>Pseudomonas</taxon>
    </lineage>
</organism>
<protein>
    <submittedName>
        <fullName evidence="1">Uncharacterized protein</fullName>
    </submittedName>
</protein>
<proteinExistence type="predicted"/>
<reference evidence="1" key="1">
    <citation type="submission" date="2008-02" db="EMBL/GenBank/DDBJ databases">
        <title>Complete sequence of Psuedomonas putida W619.</title>
        <authorList>
            <consortium name="US DOE Joint Genome Institute"/>
            <person name="Copeland A."/>
            <person name="Lucas S."/>
            <person name="Lapidus A."/>
            <person name="Barry K."/>
            <person name="Detter J.C."/>
            <person name="Glavina del Rio T."/>
            <person name="Dalin E."/>
            <person name="Tice H."/>
            <person name="Pitluck S."/>
            <person name="Chain P."/>
            <person name="Malfatti S."/>
            <person name="Shin M."/>
            <person name="Vergez L."/>
            <person name="Schmutz J."/>
            <person name="Larimer F."/>
            <person name="Land M."/>
            <person name="Hauser L."/>
            <person name="Kyrpides N."/>
            <person name="Kim E."/>
            <person name="Taghavi S."/>
            <person name="Vangronsveld D."/>
            <person name="van der Lelie D."/>
            <person name="Richardson P."/>
        </authorList>
    </citation>
    <scope>NUCLEOTIDE SEQUENCE</scope>
    <source>
        <strain evidence="1">W619</strain>
    </source>
</reference>
<dbReference type="EMBL" id="CP000949">
    <property type="protein sequence ID" value="ACA75605.1"/>
    <property type="molecule type" value="Genomic_DNA"/>
</dbReference>
<gene>
    <name evidence="1" type="ordered locus">PputW619_5129</name>
</gene>
<dbReference type="HOGENOM" id="CLU_177011_0_0_6"/>
<dbReference type="AlphaFoldDB" id="B1JFM1"/>
<dbReference type="KEGG" id="ppw:PputW619_5129"/>
<accession>B1JFM1</accession>